<reference evidence="8 9" key="1">
    <citation type="submission" date="2021-02" db="EMBL/GenBank/DDBJ databases">
        <title>Alicyclobacillus curvatus sp. nov. and Alicyclobacillus mengziensis sp. nov., two acidophilic bacteria isolated from acid mine drainage.</title>
        <authorList>
            <person name="Huang Y."/>
        </authorList>
    </citation>
    <scope>NUCLEOTIDE SEQUENCE [LARGE SCALE GENOMIC DNA]</scope>
    <source>
        <strain evidence="8 9">S30H14</strain>
    </source>
</reference>
<dbReference type="PANTHER" id="PTHR38480:SF1">
    <property type="entry name" value="SLR0254 PROTEIN"/>
    <property type="match status" value="1"/>
</dbReference>
<organism evidence="8 9">
    <name type="scientific">Alicyclobacillus mengziensis</name>
    <dbReference type="NCBI Taxonomy" id="2931921"/>
    <lineage>
        <taxon>Bacteria</taxon>
        <taxon>Bacillati</taxon>
        <taxon>Bacillota</taxon>
        <taxon>Bacilli</taxon>
        <taxon>Bacillales</taxon>
        <taxon>Alicyclobacillaceae</taxon>
        <taxon>Alicyclobacillus</taxon>
    </lineage>
</organism>
<name>A0A9X7VWL7_9BACL</name>
<gene>
    <name evidence="8" type="ORF">JZ786_18350</name>
</gene>
<keyword evidence="9" id="KW-1185">Reference proteome</keyword>
<accession>A0A9X7VWL7</accession>
<dbReference type="InterPro" id="IPR010432">
    <property type="entry name" value="RDD"/>
</dbReference>
<feature type="region of interest" description="Disordered" evidence="5">
    <location>
        <begin position="263"/>
        <end position="288"/>
    </location>
</feature>
<evidence type="ECO:0000256" key="3">
    <source>
        <dbReference type="ARBA" id="ARBA00022989"/>
    </source>
</evidence>
<evidence type="ECO:0000256" key="5">
    <source>
        <dbReference type="SAM" id="MobiDB-lite"/>
    </source>
</evidence>
<evidence type="ECO:0000256" key="6">
    <source>
        <dbReference type="SAM" id="Phobius"/>
    </source>
</evidence>
<keyword evidence="2 6" id="KW-0812">Transmembrane</keyword>
<dbReference type="GO" id="GO:0016020">
    <property type="term" value="C:membrane"/>
    <property type="evidence" value="ECO:0007669"/>
    <property type="project" value="UniProtKB-SubCell"/>
</dbReference>
<feature type="transmembrane region" description="Helical" evidence="6">
    <location>
        <begin position="63"/>
        <end position="82"/>
    </location>
</feature>
<sequence length="322" mass="35718">MLDNNLNVHTPEQVRLKLRLAGIGSRAVAQVIDLLILAVVYALFTVSEVMWQWLNVFGRATSYLVGAAVVISFLIFWGYFIALETALSGQTLGKRVMKIRAVGRDGRPLSFYAAAIRNLLRLVDFLPIGYLVGMIVTVIDGQERRLGDLAAGSVVVQDRMESFWQYSSSLGVQDSGAPRNEPGVVADGGTARMADGGSERVIVSVPKSPLQIEMDMPLPGEWTQFLKDLGPRLRGLSKRRREELLPQVWHNFTALAEVSLHPATANKGTSRDEKGRTSVVPNEQEPRETPVFVTDVTIPDIERFLAAVSRQLRGRRRGRKLR</sequence>
<evidence type="ECO:0000256" key="1">
    <source>
        <dbReference type="ARBA" id="ARBA00004141"/>
    </source>
</evidence>
<feature type="transmembrane region" description="Helical" evidence="6">
    <location>
        <begin position="27"/>
        <end position="51"/>
    </location>
</feature>
<dbReference type="RefSeq" id="WP_206655790.1">
    <property type="nucleotide sequence ID" value="NZ_CP071182.1"/>
</dbReference>
<feature type="domain" description="RDD" evidence="7">
    <location>
        <begin position="20"/>
        <end position="152"/>
    </location>
</feature>
<dbReference type="EMBL" id="CP071182">
    <property type="protein sequence ID" value="QSO46421.1"/>
    <property type="molecule type" value="Genomic_DNA"/>
</dbReference>
<feature type="transmembrane region" description="Helical" evidence="6">
    <location>
        <begin position="119"/>
        <end position="139"/>
    </location>
</feature>
<dbReference type="Proteomes" id="UP000663505">
    <property type="component" value="Chromosome"/>
</dbReference>
<evidence type="ECO:0000313" key="8">
    <source>
        <dbReference type="EMBL" id="QSO46421.1"/>
    </source>
</evidence>
<evidence type="ECO:0000256" key="4">
    <source>
        <dbReference type="ARBA" id="ARBA00023136"/>
    </source>
</evidence>
<evidence type="ECO:0000256" key="2">
    <source>
        <dbReference type="ARBA" id="ARBA00022692"/>
    </source>
</evidence>
<protein>
    <submittedName>
        <fullName evidence="8">RDD family protein</fullName>
    </submittedName>
</protein>
<keyword evidence="4 6" id="KW-0472">Membrane</keyword>
<keyword evidence="3 6" id="KW-1133">Transmembrane helix</keyword>
<dbReference type="AlphaFoldDB" id="A0A9X7VWL7"/>
<evidence type="ECO:0000313" key="9">
    <source>
        <dbReference type="Proteomes" id="UP000663505"/>
    </source>
</evidence>
<dbReference type="Pfam" id="PF06271">
    <property type="entry name" value="RDD"/>
    <property type="match status" value="1"/>
</dbReference>
<proteinExistence type="predicted"/>
<dbReference type="KEGG" id="afx:JZ786_18350"/>
<comment type="subcellular location">
    <subcellularLocation>
        <location evidence="1">Membrane</location>
        <topology evidence="1">Multi-pass membrane protein</topology>
    </subcellularLocation>
</comment>
<dbReference type="PANTHER" id="PTHR38480">
    <property type="entry name" value="SLR0254 PROTEIN"/>
    <property type="match status" value="1"/>
</dbReference>
<evidence type="ECO:0000259" key="7">
    <source>
        <dbReference type="Pfam" id="PF06271"/>
    </source>
</evidence>